<comment type="caution">
    <text evidence="1">The sequence shown here is derived from an EMBL/GenBank/DDBJ whole genome shotgun (WGS) entry which is preliminary data.</text>
</comment>
<sequence length="262" mass="28893">MPILDGLEFTQAGLRVRYRASLDPQIVTISVTTQGATTFPYAQIILRKLLTSINAGSAGGSRFPPTAGAAVVVDESPDLHGPSYVWKVRLAAVDPLFLRTMVEELRYAGAGHPVTSMEIAGSLPLDDTALSVREDDVKRWLDDPGAYLEEWPNPGFPIVERGRWAMFRLRLDAQITGELRRKLDLVALGWLEAVSSYLWATGEYEAGNIDRCMPRCGSSKDEFSAAYRDFYFSPVPARARLVNALSRFHHTVAPIALAEISP</sequence>
<protein>
    <submittedName>
        <fullName evidence="1">Uncharacterized protein</fullName>
    </submittedName>
</protein>
<evidence type="ECO:0000313" key="1">
    <source>
        <dbReference type="EMBL" id="KYF77670.1"/>
    </source>
</evidence>
<organism evidence="1 2">
    <name type="scientific">Sorangium cellulosum</name>
    <name type="common">Polyangium cellulosum</name>
    <dbReference type="NCBI Taxonomy" id="56"/>
    <lineage>
        <taxon>Bacteria</taxon>
        <taxon>Pseudomonadati</taxon>
        <taxon>Myxococcota</taxon>
        <taxon>Polyangia</taxon>
        <taxon>Polyangiales</taxon>
        <taxon>Polyangiaceae</taxon>
        <taxon>Sorangium</taxon>
    </lineage>
</organism>
<dbReference type="EMBL" id="JEMC01003887">
    <property type="protein sequence ID" value="KYF77670.1"/>
    <property type="molecule type" value="Genomic_DNA"/>
</dbReference>
<evidence type="ECO:0000313" key="2">
    <source>
        <dbReference type="Proteomes" id="UP000075515"/>
    </source>
</evidence>
<proteinExistence type="predicted"/>
<gene>
    <name evidence="1" type="ORF">BE18_17770</name>
</gene>
<dbReference type="Proteomes" id="UP000075515">
    <property type="component" value="Unassembled WGS sequence"/>
</dbReference>
<reference evidence="1 2" key="1">
    <citation type="submission" date="2014-02" db="EMBL/GenBank/DDBJ databases">
        <title>The small core and large imbalanced accessory genome model reveals a collaborative survival strategy of Sorangium cellulosum strains in nature.</title>
        <authorList>
            <person name="Han K."/>
            <person name="Peng R."/>
            <person name="Blom J."/>
            <person name="Li Y.-Z."/>
        </authorList>
    </citation>
    <scope>NUCLEOTIDE SEQUENCE [LARGE SCALE GENOMIC DNA]</scope>
    <source>
        <strain evidence="1 2">So0149</strain>
    </source>
</reference>
<dbReference type="AlphaFoldDB" id="A0A150RBS3"/>
<name>A0A150RBS3_SORCE</name>
<accession>A0A150RBS3</accession>